<protein>
    <submittedName>
        <fullName evidence="2">Uncharacterized protein</fullName>
    </submittedName>
</protein>
<comment type="caution">
    <text evidence="2">The sequence shown here is derived from an EMBL/GenBank/DDBJ whole genome shotgun (WGS) entry which is preliminary data.</text>
</comment>
<evidence type="ECO:0000313" key="2">
    <source>
        <dbReference type="EMBL" id="KAJ1131486.1"/>
    </source>
</evidence>
<dbReference type="AlphaFoldDB" id="A0AAV7PW80"/>
<feature type="compositionally biased region" description="Basic and acidic residues" evidence="1">
    <location>
        <begin position="88"/>
        <end position="104"/>
    </location>
</feature>
<dbReference type="EMBL" id="JANPWB010000011">
    <property type="protein sequence ID" value="KAJ1131486.1"/>
    <property type="molecule type" value="Genomic_DNA"/>
</dbReference>
<feature type="compositionally biased region" description="Acidic residues" evidence="1">
    <location>
        <begin position="76"/>
        <end position="87"/>
    </location>
</feature>
<evidence type="ECO:0000256" key="1">
    <source>
        <dbReference type="SAM" id="MobiDB-lite"/>
    </source>
</evidence>
<name>A0AAV7PW80_PLEWA</name>
<organism evidence="2 3">
    <name type="scientific">Pleurodeles waltl</name>
    <name type="common">Iberian ribbed newt</name>
    <dbReference type="NCBI Taxonomy" id="8319"/>
    <lineage>
        <taxon>Eukaryota</taxon>
        <taxon>Metazoa</taxon>
        <taxon>Chordata</taxon>
        <taxon>Craniata</taxon>
        <taxon>Vertebrata</taxon>
        <taxon>Euteleostomi</taxon>
        <taxon>Amphibia</taxon>
        <taxon>Batrachia</taxon>
        <taxon>Caudata</taxon>
        <taxon>Salamandroidea</taxon>
        <taxon>Salamandridae</taxon>
        <taxon>Pleurodelinae</taxon>
        <taxon>Pleurodeles</taxon>
    </lineage>
</organism>
<sequence>MSSSSRRQKAEMKLALPRKGRAASTKTRVQVIILKISLSWSLNRALRFLTATKHRARAGQQLTATPRWRWPQQDTASEEDNTGLDDDFFPHHPEERPSSRRNDIQKQAVSDSEPTPRNGESSTTRELGPQDGSRSKGGTRSRRYDLHPNPEPSQRLRDRMWS</sequence>
<reference evidence="2" key="1">
    <citation type="journal article" date="2022" name="bioRxiv">
        <title>Sequencing and chromosome-scale assembly of the giantPleurodeles waltlgenome.</title>
        <authorList>
            <person name="Brown T."/>
            <person name="Elewa A."/>
            <person name="Iarovenko S."/>
            <person name="Subramanian E."/>
            <person name="Araus A.J."/>
            <person name="Petzold A."/>
            <person name="Susuki M."/>
            <person name="Suzuki K.-i.T."/>
            <person name="Hayashi T."/>
            <person name="Toyoda A."/>
            <person name="Oliveira C."/>
            <person name="Osipova E."/>
            <person name="Leigh N.D."/>
            <person name="Simon A."/>
            <person name="Yun M.H."/>
        </authorList>
    </citation>
    <scope>NUCLEOTIDE SEQUENCE</scope>
    <source>
        <strain evidence="2">20211129_DDA</strain>
        <tissue evidence="2">Liver</tissue>
    </source>
</reference>
<proteinExistence type="predicted"/>
<feature type="compositionally biased region" description="Polar residues" evidence="1">
    <location>
        <begin position="105"/>
        <end position="125"/>
    </location>
</feature>
<feature type="compositionally biased region" description="Basic and acidic residues" evidence="1">
    <location>
        <begin position="142"/>
        <end position="162"/>
    </location>
</feature>
<evidence type="ECO:0000313" key="3">
    <source>
        <dbReference type="Proteomes" id="UP001066276"/>
    </source>
</evidence>
<keyword evidence="3" id="KW-1185">Reference proteome</keyword>
<dbReference type="Proteomes" id="UP001066276">
    <property type="component" value="Chromosome 7"/>
</dbReference>
<gene>
    <name evidence="2" type="ORF">NDU88_009822</name>
</gene>
<feature type="region of interest" description="Disordered" evidence="1">
    <location>
        <begin position="1"/>
        <end position="22"/>
    </location>
</feature>
<accession>A0AAV7PW80</accession>
<feature type="region of interest" description="Disordered" evidence="1">
    <location>
        <begin position="56"/>
        <end position="162"/>
    </location>
</feature>